<evidence type="ECO:0000259" key="3">
    <source>
        <dbReference type="Pfam" id="PF13359"/>
    </source>
</evidence>
<comment type="cofactor">
    <cofactor evidence="1">
        <name>a divalent metal cation</name>
        <dbReference type="ChEBI" id="CHEBI:60240"/>
    </cofactor>
</comment>
<evidence type="ECO:0000313" key="5">
    <source>
        <dbReference type="Proteomes" id="UP001159363"/>
    </source>
</evidence>
<reference evidence="4 5" key="1">
    <citation type="submission" date="2023-02" db="EMBL/GenBank/DDBJ databases">
        <title>LHISI_Scaffold_Assembly.</title>
        <authorList>
            <person name="Stuart O.P."/>
            <person name="Cleave R."/>
            <person name="Magrath M.J.L."/>
            <person name="Mikheyev A.S."/>
        </authorList>
    </citation>
    <scope>NUCLEOTIDE SEQUENCE [LARGE SCALE GENOMIC DNA]</scope>
    <source>
        <strain evidence="4">Daus_M_001</strain>
        <tissue evidence="4">Leg muscle</tissue>
    </source>
</reference>
<keyword evidence="5" id="KW-1185">Reference proteome</keyword>
<evidence type="ECO:0000256" key="2">
    <source>
        <dbReference type="ARBA" id="ARBA00022723"/>
    </source>
</evidence>
<gene>
    <name evidence="4" type="ORF">PR048_016263</name>
</gene>
<proteinExistence type="predicted"/>
<feature type="domain" description="DDE Tnp4" evidence="3">
    <location>
        <begin position="176"/>
        <end position="309"/>
    </location>
</feature>
<evidence type="ECO:0000256" key="1">
    <source>
        <dbReference type="ARBA" id="ARBA00001968"/>
    </source>
</evidence>
<organism evidence="4 5">
    <name type="scientific">Dryococelus australis</name>
    <dbReference type="NCBI Taxonomy" id="614101"/>
    <lineage>
        <taxon>Eukaryota</taxon>
        <taxon>Metazoa</taxon>
        <taxon>Ecdysozoa</taxon>
        <taxon>Arthropoda</taxon>
        <taxon>Hexapoda</taxon>
        <taxon>Insecta</taxon>
        <taxon>Pterygota</taxon>
        <taxon>Neoptera</taxon>
        <taxon>Polyneoptera</taxon>
        <taxon>Phasmatodea</taxon>
        <taxon>Verophasmatodea</taxon>
        <taxon>Anareolatae</taxon>
        <taxon>Phasmatidae</taxon>
        <taxon>Eurycanthinae</taxon>
        <taxon>Dryococelus</taxon>
    </lineage>
</organism>
<name>A0ABQ9HJU7_9NEOP</name>
<sequence>MWDDEDVLVTTTAYIVIDCKQRRPRRHWVRPSLKRINKHSGADLMADLVCDNIDKLCLEYRSNRPKIKKANASYRQAIPIKEIYGKWRFVLVVGNYILDIPFNYFKVHTRVEIPETDAFCKAKTDSSTPCGSEYRPVPRNVNEWEQIEREFNMRWIFPHCCGSIDGKHVSLQAPSFIVFMAVVDASYNSLFADIGCQGRISDRGIFAATCFCKQLTGNCLNLPHFSPLTGRTLKNPPVFVADDAFLLLNNIMKPFPGQHDKGTKGCIYNYRASRAGRTVENAFGILASVFRFLQKPLLLEPSTASLHVLTFFVKDLHTTRKFDEECNDTHEVIPGIWRRDTEDQTSFPPLRRVTRRSAEAAIVI</sequence>
<dbReference type="Proteomes" id="UP001159363">
    <property type="component" value="Chromosome 4"/>
</dbReference>
<dbReference type="Pfam" id="PF13359">
    <property type="entry name" value="DDE_Tnp_4"/>
    <property type="match status" value="1"/>
</dbReference>
<keyword evidence="2" id="KW-0479">Metal-binding</keyword>
<protein>
    <recommendedName>
        <fullName evidence="3">DDE Tnp4 domain-containing protein</fullName>
    </recommendedName>
</protein>
<dbReference type="EMBL" id="JARBHB010000005">
    <property type="protein sequence ID" value="KAJ8884406.1"/>
    <property type="molecule type" value="Genomic_DNA"/>
</dbReference>
<dbReference type="InterPro" id="IPR027806">
    <property type="entry name" value="HARBI1_dom"/>
</dbReference>
<accession>A0ABQ9HJU7</accession>
<comment type="caution">
    <text evidence="4">The sequence shown here is derived from an EMBL/GenBank/DDBJ whole genome shotgun (WGS) entry which is preliminary data.</text>
</comment>
<evidence type="ECO:0000313" key="4">
    <source>
        <dbReference type="EMBL" id="KAJ8884406.1"/>
    </source>
</evidence>